<keyword evidence="8" id="KW-1185">Reference proteome</keyword>
<dbReference type="InterPro" id="IPR046347">
    <property type="entry name" value="bZIP_sf"/>
</dbReference>
<gene>
    <name evidence="7" type="ORF">G7K_4376-t1</name>
</gene>
<dbReference type="InterPro" id="IPR050936">
    <property type="entry name" value="AP-1-like"/>
</dbReference>
<keyword evidence="3" id="KW-0539">Nucleus</keyword>
<evidence type="ECO:0000259" key="6">
    <source>
        <dbReference type="PROSITE" id="PS50217"/>
    </source>
</evidence>
<evidence type="ECO:0000313" key="7">
    <source>
        <dbReference type="EMBL" id="GAO50244.1"/>
    </source>
</evidence>
<organism evidence="7 8">
    <name type="scientific">Saitoella complicata (strain BCRC 22490 / CBS 7301 / JCM 7358 / NBRC 10748 / NRRL Y-17804)</name>
    <dbReference type="NCBI Taxonomy" id="698492"/>
    <lineage>
        <taxon>Eukaryota</taxon>
        <taxon>Fungi</taxon>
        <taxon>Dikarya</taxon>
        <taxon>Ascomycota</taxon>
        <taxon>Taphrinomycotina</taxon>
        <taxon>Taphrinomycotina incertae sedis</taxon>
        <taxon>Saitoella</taxon>
    </lineage>
</organism>
<dbReference type="PANTHER" id="PTHR40621">
    <property type="entry name" value="TRANSCRIPTION FACTOR KAPC-RELATED"/>
    <property type="match status" value="1"/>
</dbReference>
<dbReference type="PANTHER" id="PTHR40621:SF6">
    <property type="entry name" value="AP-1-LIKE TRANSCRIPTION FACTOR YAP1-RELATED"/>
    <property type="match status" value="1"/>
</dbReference>
<feature type="domain" description="BZIP" evidence="6">
    <location>
        <begin position="138"/>
        <end position="196"/>
    </location>
</feature>
<dbReference type="EMBL" id="BACD03000031">
    <property type="protein sequence ID" value="GAO50244.1"/>
    <property type="molecule type" value="Genomic_DNA"/>
</dbReference>
<reference evidence="7 8" key="3">
    <citation type="journal article" date="2015" name="Genome Announc.">
        <title>Draft Genome Sequence of the Archiascomycetous Yeast Saitoella complicata.</title>
        <authorList>
            <person name="Yamauchi K."/>
            <person name="Kondo S."/>
            <person name="Hamamoto M."/>
            <person name="Takahashi Y."/>
            <person name="Ogura Y."/>
            <person name="Hayashi T."/>
            <person name="Nishida H."/>
        </authorList>
    </citation>
    <scope>NUCLEOTIDE SEQUENCE [LARGE SCALE GENOMIC DNA]</scope>
    <source>
        <strain evidence="7 8">NRRL Y-17804</strain>
    </source>
</reference>
<sequence>MSGGLEHERPGIRIRPTETLFAAPTRSYTPDLYHPTNQELSIHSPRITPPTLIHISHLSSPGMNGNMGDYAAQYPPYDASIDPSSLFFNNGHVPQLSPSDPLLQSFSPNTSSLPLDLSFGTPTPDTLSATNGGAELDKRKAQNRAAQRAFRERKEKHVKELEQKLNELRENTSLTAEENKTLREQIARLEMENEVLRQAGITSPELKPEANVPARFEFPKPDTLPLGRNSSRSPSAGPNGNPSSPDTVSSISSSYLHTHTTSSHPVLPPTAMSCPKVWSKIVSHPRFDELSDDQVGFVSQRLSVVATEERGIEELIRETIGGVLDGDAMQA</sequence>
<dbReference type="PROSITE" id="PS50217">
    <property type="entry name" value="BZIP"/>
    <property type="match status" value="1"/>
</dbReference>
<evidence type="ECO:0000256" key="1">
    <source>
        <dbReference type="ARBA" id="ARBA00004123"/>
    </source>
</evidence>
<dbReference type="GO" id="GO:0001228">
    <property type="term" value="F:DNA-binding transcription activator activity, RNA polymerase II-specific"/>
    <property type="evidence" value="ECO:0007669"/>
    <property type="project" value="TreeGrafter"/>
</dbReference>
<dbReference type="AlphaFoldDB" id="A0A0E9NK76"/>
<dbReference type="InterPro" id="IPR023167">
    <property type="entry name" value="Yap1_redox_dom_sf"/>
</dbReference>
<reference evidence="7 8" key="2">
    <citation type="journal article" date="2014" name="J. Gen. Appl. Microbiol.">
        <title>The early diverging ascomycetous budding yeast Saitoella complicata has three histone deacetylases belonging to the Clr6, Hos2, and Rpd3 lineages.</title>
        <authorList>
            <person name="Nishida H."/>
            <person name="Matsumoto T."/>
            <person name="Kondo S."/>
            <person name="Hamamoto M."/>
            <person name="Yoshikawa H."/>
        </authorList>
    </citation>
    <scope>NUCLEOTIDE SEQUENCE [LARGE SCALE GENOMIC DNA]</scope>
    <source>
        <strain evidence="7 8">NRRL Y-17804</strain>
    </source>
</reference>
<dbReference type="SUPFAM" id="SSF57959">
    <property type="entry name" value="Leucine zipper domain"/>
    <property type="match status" value="1"/>
</dbReference>
<dbReference type="CDD" id="cd14688">
    <property type="entry name" value="bZIP_YAP"/>
    <property type="match status" value="1"/>
</dbReference>
<comment type="caution">
    <text evidence="7">The sequence shown here is derived from an EMBL/GenBank/DDBJ whole genome shotgun (WGS) entry which is preliminary data.</text>
</comment>
<dbReference type="GO" id="GO:0000976">
    <property type="term" value="F:transcription cis-regulatory region binding"/>
    <property type="evidence" value="ECO:0007669"/>
    <property type="project" value="InterPro"/>
</dbReference>
<accession>A0A0E9NK76</accession>
<feature type="compositionally biased region" description="Low complexity" evidence="5">
    <location>
        <begin position="227"/>
        <end position="264"/>
    </location>
</feature>
<dbReference type="Gene3D" id="1.20.5.170">
    <property type="match status" value="1"/>
</dbReference>
<name>A0A0E9NK76_SAICN</name>
<evidence type="ECO:0000256" key="5">
    <source>
        <dbReference type="SAM" id="MobiDB-lite"/>
    </source>
</evidence>
<keyword evidence="4" id="KW-0175">Coiled coil</keyword>
<proteinExistence type="predicted"/>
<dbReference type="STRING" id="698492.A0A0E9NK76"/>
<dbReference type="PROSITE" id="PS00036">
    <property type="entry name" value="BZIP_BASIC"/>
    <property type="match status" value="1"/>
</dbReference>
<dbReference type="SUPFAM" id="SSF111430">
    <property type="entry name" value="YAP1 redox domain"/>
    <property type="match status" value="1"/>
</dbReference>
<comment type="subcellular location">
    <subcellularLocation>
        <location evidence="2">Cytoplasm</location>
    </subcellularLocation>
    <subcellularLocation>
        <location evidence="1">Nucleus</location>
    </subcellularLocation>
</comment>
<dbReference type="InterPro" id="IPR004827">
    <property type="entry name" value="bZIP"/>
</dbReference>
<dbReference type="SMART" id="SM00338">
    <property type="entry name" value="BRLZ"/>
    <property type="match status" value="1"/>
</dbReference>
<dbReference type="GO" id="GO:0090575">
    <property type="term" value="C:RNA polymerase II transcription regulator complex"/>
    <property type="evidence" value="ECO:0007669"/>
    <property type="project" value="TreeGrafter"/>
</dbReference>
<dbReference type="Proteomes" id="UP000033140">
    <property type="component" value="Unassembled WGS sequence"/>
</dbReference>
<protein>
    <recommendedName>
        <fullName evidence="6">BZIP domain-containing protein</fullName>
    </recommendedName>
</protein>
<evidence type="ECO:0000256" key="3">
    <source>
        <dbReference type="ARBA" id="ARBA00023242"/>
    </source>
</evidence>
<dbReference type="GO" id="GO:0005737">
    <property type="term" value="C:cytoplasm"/>
    <property type="evidence" value="ECO:0007669"/>
    <property type="project" value="UniProtKB-SubCell"/>
</dbReference>
<feature type="coiled-coil region" evidence="4">
    <location>
        <begin position="151"/>
        <end position="199"/>
    </location>
</feature>
<dbReference type="Pfam" id="PF00170">
    <property type="entry name" value="bZIP_1"/>
    <property type="match status" value="1"/>
</dbReference>
<evidence type="ECO:0000256" key="4">
    <source>
        <dbReference type="SAM" id="Coils"/>
    </source>
</evidence>
<feature type="region of interest" description="Disordered" evidence="5">
    <location>
        <begin position="199"/>
        <end position="270"/>
    </location>
</feature>
<reference evidence="7 8" key="1">
    <citation type="journal article" date="2011" name="J. Gen. Appl. Microbiol.">
        <title>Draft genome sequencing of the enigmatic yeast Saitoella complicata.</title>
        <authorList>
            <person name="Nishida H."/>
            <person name="Hamamoto M."/>
            <person name="Sugiyama J."/>
        </authorList>
    </citation>
    <scope>NUCLEOTIDE SEQUENCE [LARGE SCALE GENOMIC DNA]</scope>
    <source>
        <strain evidence="7 8">NRRL Y-17804</strain>
    </source>
</reference>
<evidence type="ECO:0000313" key="8">
    <source>
        <dbReference type="Proteomes" id="UP000033140"/>
    </source>
</evidence>
<evidence type="ECO:0000256" key="2">
    <source>
        <dbReference type="ARBA" id="ARBA00004496"/>
    </source>
</evidence>